<feature type="transmembrane region" description="Helical" evidence="12">
    <location>
        <begin position="31"/>
        <end position="51"/>
    </location>
</feature>
<evidence type="ECO:0000313" key="14">
    <source>
        <dbReference type="EMBL" id="MEK7948971.1"/>
    </source>
</evidence>
<comment type="subcellular location">
    <subcellularLocation>
        <location evidence="1">Membrane</location>
        <topology evidence="1">Multi-pass membrane protein</topology>
    </subcellularLocation>
</comment>
<proteinExistence type="inferred from homology"/>
<feature type="domain" description="RCK N-terminal" evidence="13">
    <location>
        <begin position="416"/>
        <end position="540"/>
    </location>
</feature>
<evidence type="ECO:0000256" key="7">
    <source>
        <dbReference type="ARBA" id="ARBA00022958"/>
    </source>
</evidence>
<dbReference type="InterPro" id="IPR004771">
    <property type="entry name" value="K/H_exchanger"/>
</dbReference>
<accession>A0ABU9AMQ1</accession>
<feature type="transmembrane region" description="Helical" evidence="12">
    <location>
        <begin position="149"/>
        <end position="175"/>
    </location>
</feature>
<sequence>MAFESAFAQAFLYLAAALVAILVGKRLGLGAVLGYLIAGAAIGPWGFGWIGRESEQITHFAEFGVVMMLFLVGLELEPSHLWKMRREIFGLGTSQVIASALAIAAVVLLFGLGWKAALGIGLILAMSSTAIVLQCLSEKNLLRTEAGQNSFAVLLFQDLAVIPIMAVLPLLAVGQVVAVQDAHGGSDAWMAHWPAWGRAIATIAAVAIVVAVARLAVRPIFRAIAATRQREAFTAAALLLVIGIALLMTKVGLSAALGAFVAGVVLATSEYRHELESDLEPFKGLLLGLFFLGVGTGIDFGHIGSHWGLVLGGAAALLLVKGGVIFGLARFQGSNYASSLVFSSALAAGGEFAFVLIALAANAGVFPVEISRTLIAVVALTMAATPLLILAAHRYTARCVARDEKEERESDAHDQGAPVIICGFGRFGHAIGRLLQTQGIESTVLDNDPDQVETLRALGMPVFYGDGARPDLLATAGAAHAKLLVIALRDADVTMKIVETARQHHPHLRIFLRAYGRSSAYQFIDAGEEGFYRDTLDSSLRMGTDVLCALGIPAYAAHRAAKRYRKADEASVREYARQRHKHDSFIGASREARVIFDQVMRAGLQEHHPADDSWSPPMAGEKKED</sequence>
<evidence type="ECO:0000313" key="15">
    <source>
        <dbReference type="Proteomes" id="UP001371305"/>
    </source>
</evidence>
<evidence type="ECO:0000256" key="2">
    <source>
        <dbReference type="ARBA" id="ARBA00005551"/>
    </source>
</evidence>
<dbReference type="InterPro" id="IPR003148">
    <property type="entry name" value="RCK_N"/>
</dbReference>
<dbReference type="NCBIfam" id="TIGR00932">
    <property type="entry name" value="2a37"/>
    <property type="match status" value="1"/>
</dbReference>
<evidence type="ECO:0000256" key="12">
    <source>
        <dbReference type="SAM" id="Phobius"/>
    </source>
</evidence>
<evidence type="ECO:0000256" key="5">
    <source>
        <dbReference type="ARBA" id="ARBA00022538"/>
    </source>
</evidence>
<dbReference type="Pfam" id="PF02254">
    <property type="entry name" value="TrkA_N"/>
    <property type="match status" value="1"/>
</dbReference>
<evidence type="ECO:0000256" key="4">
    <source>
        <dbReference type="ARBA" id="ARBA00022449"/>
    </source>
</evidence>
<dbReference type="PANTHER" id="PTHR46157">
    <property type="entry name" value="K(+) EFFLUX ANTIPORTER 3, CHLOROPLASTIC"/>
    <property type="match status" value="1"/>
</dbReference>
<keyword evidence="4" id="KW-0050">Antiport</keyword>
<organism evidence="14 15">
    <name type="scientific">Luteolibacter soli</name>
    <dbReference type="NCBI Taxonomy" id="3135280"/>
    <lineage>
        <taxon>Bacteria</taxon>
        <taxon>Pseudomonadati</taxon>
        <taxon>Verrucomicrobiota</taxon>
        <taxon>Verrucomicrobiia</taxon>
        <taxon>Verrucomicrobiales</taxon>
        <taxon>Verrucomicrobiaceae</taxon>
        <taxon>Luteolibacter</taxon>
    </lineage>
</organism>
<comment type="similarity">
    <text evidence="2">Belongs to the monovalent cation:proton antiporter 2 (CPA2) transporter (TC 2.A.37) family.</text>
</comment>
<dbReference type="Pfam" id="PF00999">
    <property type="entry name" value="Na_H_Exchanger"/>
    <property type="match status" value="1"/>
</dbReference>
<name>A0ABU9AMQ1_9BACT</name>
<keyword evidence="15" id="KW-1185">Reference proteome</keyword>
<feature type="transmembrane region" description="Helical" evidence="12">
    <location>
        <begin position="6"/>
        <end position="24"/>
    </location>
</feature>
<dbReference type="InterPro" id="IPR036291">
    <property type="entry name" value="NAD(P)-bd_dom_sf"/>
</dbReference>
<dbReference type="InterPro" id="IPR006153">
    <property type="entry name" value="Cation/H_exchanger_TM"/>
</dbReference>
<reference evidence="14 15" key="1">
    <citation type="submission" date="2024-04" db="EMBL/GenBank/DDBJ databases">
        <title>Luteolibacter sp. isolated from soil.</title>
        <authorList>
            <person name="An J."/>
        </authorList>
    </citation>
    <scope>NUCLEOTIDE SEQUENCE [LARGE SCALE GENOMIC DNA]</scope>
    <source>
        <strain evidence="14 15">Y139</strain>
    </source>
</reference>
<keyword evidence="9" id="KW-0406">Ion transport</keyword>
<evidence type="ECO:0000259" key="13">
    <source>
        <dbReference type="PROSITE" id="PS51201"/>
    </source>
</evidence>
<dbReference type="Proteomes" id="UP001371305">
    <property type="component" value="Unassembled WGS sequence"/>
</dbReference>
<evidence type="ECO:0000256" key="11">
    <source>
        <dbReference type="SAM" id="MobiDB-lite"/>
    </source>
</evidence>
<evidence type="ECO:0000256" key="9">
    <source>
        <dbReference type="ARBA" id="ARBA00023065"/>
    </source>
</evidence>
<evidence type="ECO:0000256" key="1">
    <source>
        <dbReference type="ARBA" id="ARBA00004141"/>
    </source>
</evidence>
<dbReference type="Gene3D" id="3.40.50.720">
    <property type="entry name" value="NAD(P)-binding Rossmann-like Domain"/>
    <property type="match status" value="1"/>
</dbReference>
<dbReference type="PANTHER" id="PTHR46157:SF4">
    <property type="entry name" value="K(+) EFFLUX ANTIPORTER 3, CHLOROPLASTIC"/>
    <property type="match status" value="1"/>
</dbReference>
<feature type="transmembrane region" description="Helical" evidence="12">
    <location>
        <begin position="57"/>
        <end position="76"/>
    </location>
</feature>
<keyword evidence="3" id="KW-0813">Transport</keyword>
<evidence type="ECO:0000256" key="10">
    <source>
        <dbReference type="ARBA" id="ARBA00023136"/>
    </source>
</evidence>
<dbReference type="InterPro" id="IPR038770">
    <property type="entry name" value="Na+/solute_symporter_sf"/>
</dbReference>
<feature type="transmembrane region" description="Helical" evidence="12">
    <location>
        <begin position="340"/>
        <end position="361"/>
    </location>
</feature>
<evidence type="ECO:0000256" key="6">
    <source>
        <dbReference type="ARBA" id="ARBA00022692"/>
    </source>
</evidence>
<feature type="transmembrane region" description="Helical" evidence="12">
    <location>
        <begin position="116"/>
        <end position="137"/>
    </location>
</feature>
<evidence type="ECO:0000256" key="3">
    <source>
        <dbReference type="ARBA" id="ARBA00022448"/>
    </source>
</evidence>
<dbReference type="SUPFAM" id="SSF51735">
    <property type="entry name" value="NAD(P)-binding Rossmann-fold domains"/>
    <property type="match status" value="1"/>
</dbReference>
<protein>
    <submittedName>
        <fullName evidence="14">Monovalent cation:proton antiporter-2 (CPA2) family protein</fullName>
    </submittedName>
</protein>
<feature type="region of interest" description="Disordered" evidence="11">
    <location>
        <begin position="606"/>
        <end position="625"/>
    </location>
</feature>
<dbReference type="EMBL" id="JBBUKT010000001">
    <property type="protein sequence ID" value="MEK7948971.1"/>
    <property type="molecule type" value="Genomic_DNA"/>
</dbReference>
<feature type="transmembrane region" description="Helical" evidence="12">
    <location>
        <begin position="88"/>
        <end position="110"/>
    </location>
</feature>
<keyword evidence="7" id="KW-0630">Potassium</keyword>
<keyword evidence="10 12" id="KW-0472">Membrane</keyword>
<comment type="caution">
    <text evidence="14">The sequence shown here is derived from an EMBL/GenBank/DDBJ whole genome shotgun (WGS) entry which is preliminary data.</text>
</comment>
<dbReference type="PROSITE" id="PS51201">
    <property type="entry name" value="RCK_N"/>
    <property type="match status" value="1"/>
</dbReference>
<feature type="transmembrane region" description="Helical" evidence="12">
    <location>
        <begin position="195"/>
        <end position="217"/>
    </location>
</feature>
<dbReference type="RefSeq" id="WP_341402326.1">
    <property type="nucleotide sequence ID" value="NZ_JBBUKT010000001.1"/>
</dbReference>
<evidence type="ECO:0000256" key="8">
    <source>
        <dbReference type="ARBA" id="ARBA00022989"/>
    </source>
</evidence>
<feature type="transmembrane region" description="Helical" evidence="12">
    <location>
        <begin position="373"/>
        <end position="392"/>
    </location>
</feature>
<keyword evidence="6 12" id="KW-0812">Transmembrane</keyword>
<gene>
    <name evidence="14" type="ORF">WKV53_00610</name>
</gene>
<feature type="transmembrane region" description="Helical" evidence="12">
    <location>
        <begin position="309"/>
        <end position="328"/>
    </location>
</feature>
<dbReference type="Gene3D" id="1.20.1530.20">
    <property type="match status" value="1"/>
</dbReference>
<keyword evidence="8 12" id="KW-1133">Transmembrane helix</keyword>
<keyword evidence="5" id="KW-0633">Potassium transport</keyword>